<dbReference type="PANTHER" id="PTHR13847:SF279">
    <property type="entry name" value="FAD DEPENDENT OXIDOREDUCTASE DOMAIN-CONTAINING PROTEIN-RELATED"/>
    <property type="match status" value="1"/>
</dbReference>
<dbReference type="OrthoDB" id="429143at2759"/>
<keyword evidence="2" id="KW-0238">DNA-binding</keyword>
<dbReference type="CDD" id="cd12148">
    <property type="entry name" value="fungal_TF_MHR"/>
    <property type="match status" value="1"/>
</dbReference>
<dbReference type="GO" id="GO:0000981">
    <property type="term" value="F:DNA-binding transcription factor activity, RNA polymerase II-specific"/>
    <property type="evidence" value="ECO:0007669"/>
    <property type="project" value="InterPro"/>
</dbReference>
<dbReference type="InterPro" id="IPR006076">
    <property type="entry name" value="FAD-dep_OxRdtase"/>
</dbReference>
<gene>
    <name evidence="7" type="ORF">N7449_001691</name>
</gene>
<organism evidence="7 8">
    <name type="scientific">Penicillium cf. viridicatum</name>
    <dbReference type="NCBI Taxonomy" id="2972119"/>
    <lineage>
        <taxon>Eukaryota</taxon>
        <taxon>Fungi</taxon>
        <taxon>Dikarya</taxon>
        <taxon>Ascomycota</taxon>
        <taxon>Pezizomycotina</taxon>
        <taxon>Eurotiomycetes</taxon>
        <taxon>Eurotiomycetidae</taxon>
        <taxon>Eurotiales</taxon>
        <taxon>Aspergillaceae</taxon>
        <taxon>Penicillium</taxon>
    </lineage>
</organism>
<evidence type="ECO:0000256" key="5">
    <source>
        <dbReference type="SAM" id="MobiDB-lite"/>
    </source>
</evidence>
<dbReference type="Proteomes" id="UP001150942">
    <property type="component" value="Unassembled WGS sequence"/>
</dbReference>
<feature type="compositionally biased region" description="Polar residues" evidence="5">
    <location>
        <begin position="691"/>
        <end position="722"/>
    </location>
</feature>
<dbReference type="GO" id="GO:0003677">
    <property type="term" value="F:DNA binding"/>
    <property type="evidence" value="ECO:0007669"/>
    <property type="project" value="UniProtKB-KW"/>
</dbReference>
<evidence type="ECO:0000259" key="6">
    <source>
        <dbReference type="PROSITE" id="PS50048"/>
    </source>
</evidence>
<dbReference type="InterPro" id="IPR001138">
    <property type="entry name" value="Zn2Cys6_DnaBD"/>
</dbReference>
<keyword evidence="8" id="KW-1185">Reference proteome</keyword>
<dbReference type="SMART" id="SM00066">
    <property type="entry name" value="GAL4"/>
    <property type="match status" value="1"/>
</dbReference>
<dbReference type="PANTHER" id="PTHR13847">
    <property type="entry name" value="SARCOSINE DEHYDROGENASE-RELATED"/>
    <property type="match status" value="1"/>
</dbReference>
<dbReference type="InterPro" id="IPR036864">
    <property type="entry name" value="Zn2-C6_fun-type_DNA-bd_sf"/>
</dbReference>
<reference evidence="7" key="2">
    <citation type="journal article" date="2023" name="IMA Fungus">
        <title>Comparative genomic study of the Penicillium genus elucidates a diverse pangenome and 15 lateral gene transfer events.</title>
        <authorList>
            <person name="Petersen C."/>
            <person name="Sorensen T."/>
            <person name="Nielsen M.R."/>
            <person name="Sondergaard T.E."/>
            <person name="Sorensen J.L."/>
            <person name="Fitzpatrick D.A."/>
            <person name="Frisvad J.C."/>
            <person name="Nielsen K.L."/>
        </authorList>
    </citation>
    <scope>NUCLEOTIDE SEQUENCE</scope>
    <source>
        <strain evidence="7">IBT 20477</strain>
    </source>
</reference>
<keyword evidence="3" id="KW-0804">Transcription</keyword>
<dbReference type="InterPro" id="IPR036188">
    <property type="entry name" value="FAD/NAD-bd_sf"/>
</dbReference>
<feature type="domain" description="Zn(2)-C6 fungal-type" evidence="6">
    <location>
        <begin position="15"/>
        <end position="45"/>
    </location>
</feature>
<comment type="caution">
    <text evidence="7">The sequence shown here is derived from an EMBL/GenBank/DDBJ whole genome shotgun (WGS) entry which is preliminary data.</text>
</comment>
<dbReference type="GO" id="GO:0005737">
    <property type="term" value="C:cytoplasm"/>
    <property type="evidence" value="ECO:0007669"/>
    <property type="project" value="TreeGrafter"/>
</dbReference>
<keyword evidence="1" id="KW-0805">Transcription regulation</keyword>
<dbReference type="Gene3D" id="3.30.9.10">
    <property type="entry name" value="D-Amino Acid Oxidase, subunit A, domain 2"/>
    <property type="match status" value="1"/>
</dbReference>
<dbReference type="SUPFAM" id="SSF51905">
    <property type="entry name" value="FAD/NAD(P)-binding domain"/>
    <property type="match status" value="1"/>
</dbReference>
<evidence type="ECO:0000313" key="8">
    <source>
        <dbReference type="Proteomes" id="UP001150942"/>
    </source>
</evidence>
<dbReference type="GO" id="GO:0008270">
    <property type="term" value="F:zinc ion binding"/>
    <property type="evidence" value="ECO:0007669"/>
    <property type="project" value="InterPro"/>
</dbReference>
<reference evidence="7" key="1">
    <citation type="submission" date="2022-11" db="EMBL/GenBank/DDBJ databases">
        <authorList>
            <person name="Petersen C."/>
        </authorList>
    </citation>
    <scope>NUCLEOTIDE SEQUENCE</scope>
    <source>
        <strain evidence="7">IBT 20477</strain>
    </source>
</reference>
<keyword evidence="4" id="KW-0539">Nucleus</keyword>
<evidence type="ECO:0000256" key="1">
    <source>
        <dbReference type="ARBA" id="ARBA00023015"/>
    </source>
</evidence>
<evidence type="ECO:0000256" key="3">
    <source>
        <dbReference type="ARBA" id="ARBA00023163"/>
    </source>
</evidence>
<proteinExistence type="predicted"/>
<dbReference type="EMBL" id="JAPQKQ010000001">
    <property type="protein sequence ID" value="KAJ5214522.1"/>
    <property type="molecule type" value="Genomic_DNA"/>
</dbReference>
<dbReference type="CDD" id="cd00067">
    <property type="entry name" value="GAL4"/>
    <property type="match status" value="1"/>
</dbReference>
<dbReference type="AlphaFoldDB" id="A0A9W9N7B7"/>
<dbReference type="Pfam" id="PF00172">
    <property type="entry name" value="Zn_clus"/>
    <property type="match status" value="1"/>
</dbReference>
<dbReference type="Gene3D" id="4.10.240.10">
    <property type="entry name" value="Zn(2)-C6 fungal-type DNA-binding domain"/>
    <property type="match status" value="1"/>
</dbReference>
<dbReference type="Gene3D" id="3.50.50.60">
    <property type="entry name" value="FAD/NAD(P)-binding domain"/>
    <property type="match status" value="1"/>
</dbReference>
<dbReference type="SUPFAM" id="SSF57701">
    <property type="entry name" value="Zn2/Cys6 DNA-binding domain"/>
    <property type="match status" value="1"/>
</dbReference>
<evidence type="ECO:0000313" key="7">
    <source>
        <dbReference type="EMBL" id="KAJ5214522.1"/>
    </source>
</evidence>
<feature type="region of interest" description="Disordered" evidence="5">
    <location>
        <begin position="691"/>
        <end position="729"/>
    </location>
</feature>
<evidence type="ECO:0000256" key="4">
    <source>
        <dbReference type="ARBA" id="ARBA00023242"/>
    </source>
</evidence>
<sequence length="1245" mass="139241">MLAEPRKRHNGQPQACEPCRKAKIRCDHESPKCSRCVLRNLNCIYHPAPMTKRRPPASHTPIHFDSTLPADLLTTQNVSSTFHIPSESSVGVAISLPPADPSPAASSGVTARSSASKRNMLFQEQLGQHETTRFSAVFVENQDSFGAVMVDATNSDYHELGREPDVMARSRVDLAVRTLLNFPSVRTCDMLLTGIHHIYDVWLSPTMIQQCLKQVWAEYGSELGEPRTRESVWRVANDLFLNHKRPHSTLDCDYASNSDHASWINWFGGPHLRWEMIGILFSWAGIAFRYKQEWDPVFDLPEQHGRNRNTAAEKMRECAAACVRLCEGNFEISDTMVICMKNSTRLQSIIISDESDRVRVDYGTVRGAFISAGLHRLTPSKEITPFYQHRASLASSMYYHDKCHSLFNARPPMLSSHYCQCPLPLDLCEEDVYGGRERLTVAIAKLDSNGWNTNGHIYTTTWLRALTMLSPIREGILELTLSVNSNFTKPQVEDLQVQLGKIVASYPPHIQYQGNSEWYPQSSPRFLERSAQDAYIITRIRLDVLQCQFLLQRLLVSRQFSGGQDLFDIAQETMSVILSLWLHRDQLQEFHHAFDWITVSYGMPCAGILCVELLRASNLVPPATQSEVSSTTRGHDCIRFSRSEVVQNLVMFRALLDWIRPTDNNTQLSKKFKTVLQRIIDAVFDSLGSSCGMQTQEMPSEQQAQRHYGPQDQQSPGQNLPTATGRECDIDPEMNAFNDMDWLNTVDWTQNGWLEQSNPPFPPTHQLGEVLRDQTATVNPTPITMSPNNTSSIPRQPVENATVPFWHRDIHELHDHRTTEELPVSSDVVIIGAGYAGISTAYHLTKGEASDKKLSITILEARGVCSGATGRNGGHLRPDMYTPMARLIDRAGVERALEVTEFEIAHVHAIKSLVQKEKIDCDFSLTRSIDVWTNGETARKATEMYDTLISRNLEYMKDVFFVLGKNAEGISGVKGAKACASFTAATLWPYKLILHLTASILETGLVNLQAHTPVTSVIRQSSGSFIVTTPRGTTVARKVVYANNAYISGLLPQYREAIVPCKGLCTHISVPEGTTAPLLNNSYIVREEDNVVSYLIPRADGSIVVGGANLRYHPVLSSWYDNVDDSILIEEVKNHYEGYMQRHFNGWEDSGAQVDKVWTGVMGYSWDSQPHIGAVPGEDGQFVLAGFNGHGMPQAFLSALGVAKMVQNGIGFEDTGLPRLFETTKERLETARNGPFGGDILGVKR</sequence>
<dbReference type="Pfam" id="PF01266">
    <property type="entry name" value="DAO"/>
    <property type="match status" value="1"/>
</dbReference>
<name>A0A9W9N7B7_9EURO</name>
<accession>A0A9W9N7B7</accession>
<evidence type="ECO:0000256" key="2">
    <source>
        <dbReference type="ARBA" id="ARBA00023125"/>
    </source>
</evidence>
<protein>
    <submittedName>
        <fullName evidence="7">FAD dependent oxidoreductase superfamily</fullName>
    </submittedName>
</protein>
<dbReference type="PROSITE" id="PS50048">
    <property type="entry name" value="ZN2_CY6_FUNGAL_2"/>
    <property type="match status" value="1"/>
</dbReference>
<dbReference type="PROSITE" id="PS00463">
    <property type="entry name" value="ZN2_CY6_FUNGAL_1"/>
    <property type="match status" value="1"/>
</dbReference>